<dbReference type="PANTHER" id="PTHR44591">
    <property type="entry name" value="STRESS RESPONSE REGULATOR PROTEIN 1"/>
    <property type="match status" value="1"/>
</dbReference>
<organism evidence="5 6">
    <name type="scientific">Myxococcus xanthus</name>
    <dbReference type="NCBI Taxonomy" id="34"/>
    <lineage>
        <taxon>Bacteria</taxon>
        <taxon>Pseudomonadati</taxon>
        <taxon>Myxococcota</taxon>
        <taxon>Myxococcia</taxon>
        <taxon>Myxococcales</taxon>
        <taxon>Cystobacterineae</taxon>
        <taxon>Myxococcaceae</taxon>
        <taxon>Myxococcus</taxon>
    </lineage>
</organism>
<evidence type="ECO:0000313" key="6">
    <source>
        <dbReference type="Proteomes" id="UP000533080"/>
    </source>
</evidence>
<evidence type="ECO:0000256" key="3">
    <source>
        <dbReference type="SAM" id="MobiDB-lite"/>
    </source>
</evidence>
<feature type="region of interest" description="Disordered" evidence="3">
    <location>
        <begin position="1"/>
        <end position="26"/>
    </location>
</feature>
<dbReference type="CDD" id="cd17574">
    <property type="entry name" value="REC_OmpR"/>
    <property type="match status" value="1"/>
</dbReference>
<dbReference type="InterPro" id="IPR001789">
    <property type="entry name" value="Sig_transdc_resp-reg_receiver"/>
</dbReference>
<dbReference type="InterPro" id="IPR050595">
    <property type="entry name" value="Bact_response_regulator"/>
</dbReference>
<dbReference type="Pfam" id="PF00072">
    <property type="entry name" value="Response_reg"/>
    <property type="match status" value="1"/>
</dbReference>
<comment type="caution">
    <text evidence="5">The sequence shown here is derived from an EMBL/GenBank/DDBJ whole genome shotgun (WGS) entry which is preliminary data.</text>
</comment>
<dbReference type="PROSITE" id="PS50110">
    <property type="entry name" value="RESPONSE_REGULATORY"/>
    <property type="match status" value="1"/>
</dbReference>
<accession>A0A7Y4IFB5</accession>
<gene>
    <name evidence="5" type="ORF">HNV28_05555</name>
</gene>
<evidence type="ECO:0000256" key="2">
    <source>
        <dbReference type="PROSITE-ProRule" id="PRU00169"/>
    </source>
</evidence>
<dbReference type="SUPFAM" id="SSF52172">
    <property type="entry name" value="CheY-like"/>
    <property type="match status" value="1"/>
</dbReference>
<reference evidence="5 6" key="1">
    <citation type="submission" date="2020-05" db="EMBL/GenBank/DDBJ databases">
        <authorList>
            <person name="Whitworth D."/>
        </authorList>
    </citation>
    <scope>NUCLEOTIDE SEQUENCE [LARGE SCALE GENOMIC DNA]</scope>
    <source>
        <strain evidence="5 6">AM005</strain>
    </source>
</reference>
<evidence type="ECO:0000256" key="1">
    <source>
        <dbReference type="ARBA" id="ARBA00022553"/>
    </source>
</evidence>
<dbReference type="Gene3D" id="3.40.50.2300">
    <property type="match status" value="1"/>
</dbReference>
<feature type="domain" description="Response regulatory" evidence="4">
    <location>
        <begin position="44"/>
        <end position="165"/>
    </location>
</feature>
<feature type="modified residue" description="4-aspartylphosphate" evidence="2">
    <location>
        <position position="94"/>
    </location>
</feature>
<dbReference type="AlphaFoldDB" id="A0A7Y4IFB5"/>
<dbReference type="Proteomes" id="UP000533080">
    <property type="component" value="Unassembled WGS sequence"/>
</dbReference>
<evidence type="ECO:0000313" key="5">
    <source>
        <dbReference type="EMBL" id="NOJ77810.1"/>
    </source>
</evidence>
<dbReference type="SMART" id="SM00448">
    <property type="entry name" value="REC"/>
    <property type="match status" value="1"/>
</dbReference>
<keyword evidence="1 2" id="KW-0597">Phosphoprotein</keyword>
<dbReference type="EMBL" id="JABFNT010000013">
    <property type="protein sequence ID" value="NOJ77810.1"/>
    <property type="molecule type" value="Genomic_DNA"/>
</dbReference>
<protein>
    <submittedName>
        <fullName evidence="5">Response regulator</fullName>
    </submittedName>
</protein>
<evidence type="ECO:0000259" key="4">
    <source>
        <dbReference type="PROSITE" id="PS50110"/>
    </source>
</evidence>
<dbReference type="PANTHER" id="PTHR44591:SF3">
    <property type="entry name" value="RESPONSE REGULATORY DOMAIN-CONTAINING PROTEIN"/>
    <property type="match status" value="1"/>
</dbReference>
<dbReference type="GO" id="GO:0000160">
    <property type="term" value="P:phosphorelay signal transduction system"/>
    <property type="evidence" value="ECO:0007669"/>
    <property type="project" value="InterPro"/>
</dbReference>
<proteinExistence type="predicted"/>
<sequence>MPPPGRRSPDPPHTAGGRAPLTAPPHSRTRTYLAGMVAQTSSGPLLIVEDDVDICEALQAYLELHGYAVRVARNGREALEQLAQPPRPALMVLDMALPVMDGHRVLTTRKTSEALAQVPVIILSAGMTEMNPRDRAVYASSYNVAAFLKKPVEPRQLLEAIERFAPKPAGSQAGTFS</sequence>
<dbReference type="InterPro" id="IPR011006">
    <property type="entry name" value="CheY-like_superfamily"/>
</dbReference>
<name>A0A7Y4IFB5_MYXXA</name>